<dbReference type="VEuPathDB" id="FungiDB:PHYBLDRAFT_70253"/>
<keyword evidence="2" id="KW-1185">Reference proteome</keyword>
<evidence type="ECO:0008006" key="3">
    <source>
        <dbReference type="Google" id="ProtNLM"/>
    </source>
</evidence>
<accession>A0A167JUZ4</accession>
<dbReference type="Proteomes" id="UP000077315">
    <property type="component" value="Unassembled WGS sequence"/>
</dbReference>
<dbReference type="RefSeq" id="XP_018284796.1">
    <property type="nucleotide sequence ID" value="XM_018442246.1"/>
</dbReference>
<evidence type="ECO:0000313" key="2">
    <source>
        <dbReference type="Proteomes" id="UP000077315"/>
    </source>
</evidence>
<dbReference type="STRING" id="763407.A0A167JUZ4"/>
<name>A0A167JUZ4_PHYB8</name>
<proteinExistence type="predicted"/>
<protein>
    <recommendedName>
        <fullName evidence="3">Retrotransposon gag domain-containing protein</fullName>
    </recommendedName>
</protein>
<gene>
    <name evidence="1" type="ORF">PHYBLDRAFT_70253</name>
</gene>
<reference evidence="2" key="1">
    <citation type="submission" date="2015-06" db="EMBL/GenBank/DDBJ databases">
        <title>Expansion of signal transduction pathways in fungi by whole-genome duplication.</title>
        <authorList>
            <consortium name="DOE Joint Genome Institute"/>
            <person name="Corrochano L.M."/>
            <person name="Kuo A."/>
            <person name="Marcet-Houben M."/>
            <person name="Polaino S."/>
            <person name="Salamov A."/>
            <person name="Villalobos J.M."/>
            <person name="Alvarez M.I."/>
            <person name="Avalos J."/>
            <person name="Benito E.P."/>
            <person name="Benoit I."/>
            <person name="Burger G."/>
            <person name="Camino L.P."/>
            <person name="Canovas D."/>
            <person name="Cerda-Olmedo E."/>
            <person name="Cheng J.-F."/>
            <person name="Dominguez A."/>
            <person name="Elias M."/>
            <person name="Eslava A.P."/>
            <person name="Glaser F."/>
            <person name="Grimwood J."/>
            <person name="Gutierrez G."/>
            <person name="Heitman J."/>
            <person name="Henrissat B."/>
            <person name="Iturriaga E.A."/>
            <person name="Lang B.F."/>
            <person name="Lavin J.L."/>
            <person name="Lee S."/>
            <person name="Li W."/>
            <person name="Lindquist E."/>
            <person name="Lopez-Garcia S."/>
            <person name="Luque E.M."/>
            <person name="Marcos A.T."/>
            <person name="Martin J."/>
            <person name="McCluskey K."/>
            <person name="Medina H.R."/>
            <person name="Miralles-Duran A."/>
            <person name="Miyazaki A."/>
            <person name="Munoz-Torres E."/>
            <person name="Oguiza J.A."/>
            <person name="Ohm R."/>
            <person name="Olmedo M."/>
            <person name="Orejas M."/>
            <person name="Ortiz-Castellanos L."/>
            <person name="Pisabarro A.G."/>
            <person name="Rodriguez-Romero J."/>
            <person name="Ruiz-Herrera J."/>
            <person name="Ruiz-Vazquez R."/>
            <person name="Sanz C."/>
            <person name="Schackwitz W."/>
            <person name="Schmutz J."/>
            <person name="Shahriari M."/>
            <person name="Shelest E."/>
            <person name="Silva-Franco F."/>
            <person name="Soanes D."/>
            <person name="Syed K."/>
            <person name="Tagua V.G."/>
            <person name="Talbot N.J."/>
            <person name="Thon M."/>
            <person name="De vries R.P."/>
            <person name="Wiebenga A."/>
            <person name="Yadav J.S."/>
            <person name="Braun E.L."/>
            <person name="Baker S."/>
            <person name="Garre V."/>
            <person name="Horwitz B."/>
            <person name="Torres-Martinez S."/>
            <person name="Idnurm A."/>
            <person name="Herrera-Estrella A."/>
            <person name="Gabaldon T."/>
            <person name="Grigoriev I.V."/>
        </authorList>
    </citation>
    <scope>NUCLEOTIDE SEQUENCE [LARGE SCALE GENOMIC DNA]</scope>
    <source>
        <strain evidence="2">NRRL 1555(-)</strain>
    </source>
</reference>
<evidence type="ECO:0000313" key="1">
    <source>
        <dbReference type="EMBL" id="OAD66756.1"/>
    </source>
</evidence>
<sequence length="197" mass="22064">MATNSQHNPLNNPDMANIQGLLMDSPMDLPLPLPDILANNMLASLYLTSAAESLIMPVYNPSMYITSWLMQYRTKATLIGVPHTLLGKFLSHYLLPDIAEWICVSSCQDNWDELVHLLTSTYGLDPEVEKAQRRRALQATTQGNLSIRLFCVKFATLANDMPDSGCLSPCTILKIFLHNIKPRLHQLIEPTLTVLDD</sequence>
<organism evidence="1 2">
    <name type="scientific">Phycomyces blakesleeanus (strain ATCC 8743b / DSM 1359 / FGSC 10004 / NBRC 33097 / NRRL 1555)</name>
    <dbReference type="NCBI Taxonomy" id="763407"/>
    <lineage>
        <taxon>Eukaryota</taxon>
        <taxon>Fungi</taxon>
        <taxon>Fungi incertae sedis</taxon>
        <taxon>Mucoromycota</taxon>
        <taxon>Mucoromycotina</taxon>
        <taxon>Mucoromycetes</taxon>
        <taxon>Mucorales</taxon>
        <taxon>Phycomycetaceae</taxon>
        <taxon>Phycomyces</taxon>
    </lineage>
</organism>
<dbReference type="EMBL" id="KV441000">
    <property type="protein sequence ID" value="OAD66756.1"/>
    <property type="molecule type" value="Genomic_DNA"/>
</dbReference>
<dbReference type="AlphaFoldDB" id="A0A167JUZ4"/>
<dbReference type="GeneID" id="29003152"/>
<dbReference type="InParanoid" id="A0A167JUZ4"/>